<dbReference type="CDD" id="cd09272">
    <property type="entry name" value="RNase_HI_RT_Ty1"/>
    <property type="match status" value="1"/>
</dbReference>
<dbReference type="Proteomes" id="UP001234989">
    <property type="component" value="Chromosome 10"/>
</dbReference>
<reference evidence="1" key="1">
    <citation type="submission" date="2023-08" db="EMBL/GenBank/DDBJ databases">
        <title>A de novo genome assembly of Solanum verrucosum Schlechtendal, a Mexican diploid species geographically isolated from the other diploid A-genome species in potato relatives.</title>
        <authorList>
            <person name="Hosaka K."/>
        </authorList>
    </citation>
    <scope>NUCLEOTIDE SEQUENCE</scope>
    <source>
        <tissue evidence="1">Young leaves</tissue>
    </source>
</reference>
<dbReference type="PANTHER" id="PTHR11439">
    <property type="entry name" value="GAG-POL-RELATED RETROTRANSPOSON"/>
    <property type="match status" value="1"/>
</dbReference>
<gene>
    <name evidence="1" type="ORF">MTR67_044153</name>
</gene>
<evidence type="ECO:0000313" key="2">
    <source>
        <dbReference type="Proteomes" id="UP001234989"/>
    </source>
</evidence>
<protein>
    <submittedName>
        <fullName evidence="1">Uncharacterized protein</fullName>
    </submittedName>
</protein>
<accession>A0AAF0UQ18</accession>
<name>A0AAF0UQ18_SOLVR</name>
<dbReference type="EMBL" id="CP133621">
    <property type="protein sequence ID" value="WMV50768.1"/>
    <property type="molecule type" value="Genomic_DNA"/>
</dbReference>
<organism evidence="1 2">
    <name type="scientific">Solanum verrucosum</name>
    <dbReference type="NCBI Taxonomy" id="315347"/>
    <lineage>
        <taxon>Eukaryota</taxon>
        <taxon>Viridiplantae</taxon>
        <taxon>Streptophyta</taxon>
        <taxon>Embryophyta</taxon>
        <taxon>Tracheophyta</taxon>
        <taxon>Spermatophyta</taxon>
        <taxon>Magnoliopsida</taxon>
        <taxon>eudicotyledons</taxon>
        <taxon>Gunneridae</taxon>
        <taxon>Pentapetalae</taxon>
        <taxon>asterids</taxon>
        <taxon>lamiids</taxon>
        <taxon>Solanales</taxon>
        <taxon>Solanaceae</taxon>
        <taxon>Solanoideae</taxon>
        <taxon>Solaneae</taxon>
        <taxon>Solanum</taxon>
    </lineage>
</organism>
<proteinExistence type="predicted"/>
<keyword evidence="2" id="KW-1185">Reference proteome</keyword>
<dbReference type="AlphaFoldDB" id="A0AAF0UQ18"/>
<dbReference type="PANTHER" id="PTHR11439:SF502">
    <property type="entry name" value="SECRETED RXLR EFFECTOR PROTEIN 161-LIKE"/>
    <property type="match status" value="1"/>
</dbReference>
<sequence length="136" mass="14966">MERCKSVSTPLVHNEKISKFEGGDMADPTVYRSLIDSLLYLTTTRPDLMFAASFLSRFIRAPSQVHLGVAKKMLRHIKGTVDYGSVDDIKNTSGYAFTLGPTMFSRNSKKQEVVAQSSAEAEYIAAAGATNQALWL</sequence>
<evidence type="ECO:0000313" key="1">
    <source>
        <dbReference type="EMBL" id="WMV50768.1"/>
    </source>
</evidence>